<proteinExistence type="inferred from homology"/>
<evidence type="ECO:0000256" key="10">
    <source>
        <dbReference type="SAM" id="MobiDB-lite"/>
    </source>
</evidence>
<feature type="domain" description="VIP1 N-terminal" evidence="11">
    <location>
        <begin position="67"/>
        <end position="156"/>
    </location>
</feature>
<evidence type="ECO:0000256" key="3">
    <source>
        <dbReference type="ARBA" id="ARBA00022679"/>
    </source>
</evidence>
<dbReference type="Proteomes" id="UP000030742">
    <property type="component" value="Unassembled WGS sequence"/>
</dbReference>
<dbReference type="OrthoDB" id="18042at2759"/>
<comment type="function">
    <text evidence="9">Bifunctional inositol kinase that acts in concert with the IP6K kinases to synthesize the diphosphate group-containing inositol pyrophosphates diphosphoinositol pentakisphosphate, PP-InsP5, and bis-diphosphoinositol tetrakisphosphate, (PP)2-InsP4. PP-InsP5 and (PP)2-InsP4, also respectively called InsP7 and InsP8, may regulate a variety of cellular processes, including apoptosis, vesicle trafficking, cytoskeletal dynamics, and exocytosis. Phosphorylates inositol hexakisphosphate (InsP6).</text>
</comment>
<dbReference type="GO" id="GO:0016791">
    <property type="term" value="F:phosphatase activity"/>
    <property type="evidence" value="ECO:0007669"/>
    <property type="project" value="UniProtKB-ARBA"/>
</dbReference>
<dbReference type="CDD" id="cd07061">
    <property type="entry name" value="HP_HAP_like"/>
    <property type="match status" value="1"/>
</dbReference>
<organism evidence="12 13">
    <name type="scientific">Dendroctonus ponderosae</name>
    <name type="common">Mountain pine beetle</name>
    <dbReference type="NCBI Taxonomy" id="77166"/>
    <lineage>
        <taxon>Eukaryota</taxon>
        <taxon>Metazoa</taxon>
        <taxon>Ecdysozoa</taxon>
        <taxon>Arthropoda</taxon>
        <taxon>Hexapoda</taxon>
        <taxon>Insecta</taxon>
        <taxon>Pterygota</taxon>
        <taxon>Neoptera</taxon>
        <taxon>Endopterygota</taxon>
        <taxon>Coleoptera</taxon>
        <taxon>Polyphaga</taxon>
        <taxon>Cucujiformia</taxon>
        <taxon>Curculionidae</taxon>
        <taxon>Scolytinae</taxon>
        <taxon>Dendroctonus</taxon>
    </lineage>
</organism>
<keyword evidence="2 9" id="KW-0963">Cytoplasm</keyword>
<evidence type="ECO:0000313" key="12">
    <source>
        <dbReference type="EMBL" id="ERL92394.1"/>
    </source>
</evidence>
<evidence type="ECO:0000256" key="6">
    <source>
        <dbReference type="ARBA" id="ARBA00022840"/>
    </source>
</evidence>
<dbReference type="GO" id="GO:0005524">
    <property type="term" value="F:ATP binding"/>
    <property type="evidence" value="ECO:0007669"/>
    <property type="project" value="UniProtKB-KW"/>
</dbReference>
<dbReference type="InterPro" id="IPR040557">
    <property type="entry name" value="VIP1_N"/>
</dbReference>
<feature type="region of interest" description="Disordered" evidence="10">
    <location>
        <begin position="541"/>
        <end position="572"/>
    </location>
</feature>
<evidence type="ECO:0000256" key="7">
    <source>
        <dbReference type="ARBA" id="ARBA00033696"/>
    </source>
</evidence>
<dbReference type="Gene3D" id="3.40.50.11950">
    <property type="match status" value="1"/>
</dbReference>
<gene>
    <name evidence="12" type="ORF">D910_09708</name>
</gene>
<dbReference type="Pfam" id="PF00328">
    <property type="entry name" value="His_Phos_2"/>
    <property type="match status" value="1"/>
</dbReference>
<comment type="catalytic activity">
    <reaction evidence="8">
        <text>1D-myo-inositol hexakisphosphate + ATP = 1-diphospho-1D-myo-inositol 2,3,4,5,6-pentakisphosphate + ADP</text>
        <dbReference type="Rhea" id="RHEA:37459"/>
        <dbReference type="ChEBI" id="CHEBI:30616"/>
        <dbReference type="ChEBI" id="CHEBI:58130"/>
        <dbReference type="ChEBI" id="CHEBI:74946"/>
        <dbReference type="ChEBI" id="CHEBI:456216"/>
        <dbReference type="EC" id="2.7.4.24"/>
    </reaction>
    <physiologicalReaction direction="left-to-right" evidence="8">
        <dbReference type="Rhea" id="RHEA:37460"/>
    </physiologicalReaction>
</comment>
<name>U4UEK4_DENPD</name>
<accession>U4UEK4</accession>
<dbReference type="STRING" id="77166.U4UEK4"/>
<dbReference type="EC" id="2.7.4.24" evidence="9"/>
<evidence type="ECO:0000313" key="13">
    <source>
        <dbReference type="Proteomes" id="UP000030742"/>
    </source>
</evidence>
<dbReference type="PANTHER" id="PTHR12750">
    <property type="entry name" value="DIPHOSPHOINOSITOL PENTAKISPHOSPHATE KINASE"/>
    <property type="match status" value="1"/>
</dbReference>
<dbReference type="GO" id="GO:0006020">
    <property type="term" value="P:inositol metabolic process"/>
    <property type="evidence" value="ECO:0007669"/>
    <property type="project" value="TreeGrafter"/>
</dbReference>
<dbReference type="GO" id="GO:0005829">
    <property type="term" value="C:cytosol"/>
    <property type="evidence" value="ECO:0007669"/>
    <property type="project" value="UniProtKB-SubCell"/>
</dbReference>
<dbReference type="FunFam" id="3.40.50.11950:FF:000002">
    <property type="entry name" value="Inositol hexakisphosphate and diphosphoinositol-pentakisphosphate kinase"/>
    <property type="match status" value="1"/>
</dbReference>
<evidence type="ECO:0000256" key="2">
    <source>
        <dbReference type="ARBA" id="ARBA00022490"/>
    </source>
</evidence>
<dbReference type="Pfam" id="PF18086">
    <property type="entry name" value="PPIP5K2_N"/>
    <property type="match status" value="1"/>
</dbReference>
<keyword evidence="6 9" id="KW-0067">ATP-binding</keyword>
<dbReference type="PANTHER" id="PTHR12750:SF9">
    <property type="entry name" value="INOSITOL HEXAKISPHOSPHATE AND DIPHOSPHOINOSITOL-PENTAKISPHOSPHATE KINASE"/>
    <property type="match status" value="1"/>
</dbReference>
<dbReference type="GO" id="GO:0032958">
    <property type="term" value="P:inositol phosphate biosynthetic process"/>
    <property type="evidence" value="ECO:0007669"/>
    <property type="project" value="TreeGrafter"/>
</dbReference>
<dbReference type="AlphaFoldDB" id="U4UEK4"/>
<comment type="similarity">
    <text evidence="1 9">Belongs to the histidine acid phosphatase family. VIP1 subfamily.</text>
</comment>
<comment type="catalytic activity">
    <reaction evidence="7">
        <text>5-diphospho-1D-myo-inositol 1,2,3,4,6-pentakisphosphate + ATP + H(+) = 1,5-bis(diphospho)-1D-myo-inositol 2,3,4,6-tetrakisphosphate + ADP</text>
        <dbReference type="Rhea" id="RHEA:10276"/>
        <dbReference type="ChEBI" id="CHEBI:15378"/>
        <dbReference type="ChEBI" id="CHEBI:30616"/>
        <dbReference type="ChEBI" id="CHEBI:58628"/>
        <dbReference type="ChEBI" id="CHEBI:77983"/>
        <dbReference type="ChEBI" id="CHEBI:456216"/>
        <dbReference type="EC" id="2.7.4.24"/>
    </reaction>
    <physiologicalReaction direction="left-to-right" evidence="7">
        <dbReference type="Rhea" id="RHEA:10277"/>
    </physiologicalReaction>
</comment>
<dbReference type="InterPro" id="IPR000560">
    <property type="entry name" value="His_Pase_clade-2"/>
</dbReference>
<dbReference type="InterPro" id="IPR029033">
    <property type="entry name" value="His_PPase_superfam"/>
</dbReference>
<keyword evidence="5 9" id="KW-0418">Kinase</keyword>
<dbReference type="EMBL" id="KB632326">
    <property type="protein sequence ID" value="ERL92394.1"/>
    <property type="molecule type" value="Genomic_DNA"/>
</dbReference>
<dbReference type="GO" id="GO:0052723">
    <property type="term" value="F:inositol hexakisphosphate 1-kinase activity"/>
    <property type="evidence" value="ECO:0007669"/>
    <property type="project" value="RHEA"/>
</dbReference>
<comment type="subcellular location">
    <subcellularLocation>
        <location evidence="9">Cytoplasm</location>
        <location evidence="9">Cytosol</location>
    </subcellularLocation>
</comment>
<keyword evidence="4 9" id="KW-0547">Nucleotide-binding</keyword>
<evidence type="ECO:0000256" key="8">
    <source>
        <dbReference type="ARBA" id="ARBA00034629"/>
    </source>
</evidence>
<protein>
    <recommendedName>
        <fullName evidence="9">Inositol hexakisphosphate and diphosphoinositol-pentakisphosphate kinase</fullName>
        <ecNumber evidence="9">2.7.4.24</ecNumber>
    </recommendedName>
</protein>
<evidence type="ECO:0000256" key="5">
    <source>
        <dbReference type="ARBA" id="ARBA00022777"/>
    </source>
</evidence>
<reference evidence="12 13" key="1">
    <citation type="journal article" date="2013" name="Genome Biol.">
        <title>Draft genome of the mountain pine beetle, Dendroctonus ponderosae Hopkins, a major forest pest.</title>
        <authorList>
            <person name="Keeling C.I."/>
            <person name="Yuen M.M."/>
            <person name="Liao N.Y."/>
            <person name="Docking T.R."/>
            <person name="Chan S.K."/>
            <person name="Taylor G.A."/>
            <person name="Palmquist D.L."/>
            <person name="Jackman S.D."/>
            <person name="Nguyen A."/>
            <person name="Li M."/>
            <person name="Henderson H."/>
            <person name="Janes J.K."/>
            <person name="Zhao Y."/>
            <person name="Pandoh P."/>
            <person name="Moore R."/>
            <person name="Sperling F.A."/>
            <person name="Huber D.P."/>
            <person name="Birol I."/>
            <person name="Jones S.J."/>
            <person name="Bohlmann J."/>
        </authorList>
    </citation>
    <scope>NUCLEOTIDE SEQUENCE</scope>
</reference>
<sequence>MDWSHFKDWWRLKKWRKYRRASDVDADSSDSFCYCDECFNEYGDLELCDPGSSGAEPQDMDDEGKMVVVGVCAMEKKTQSKPMKEILTRLQEFEYIKVIVFQEDCILQKPVEEWPVCDCLISFHSKGFPLDKAIQYAQLHNPYVINNLHMQYDIQDRRKVYATLDAEGIEIPRYAVLDRDSPDPKARCQSRTAQSKNEVFHLFLDHELVESEDHVEVNGTVFNKPFVEKPVSAEDHNIYIYYPTCAGGGSQRLFRKTVLVCGLDTKCFPCGCYDPGEYAGAQGLGLLRLHSTYRHDLKIYASDEGRVQMTAAAFAKGLLALEGELTPILVQMVKSANTNGLLDNDCDSSKYQNMCKARLHELMQIDRDFSPVDRERINPCNSASINEALDFVKNPYKCCKHVHELIKSLMEIVQVKKEDGKTKGCLSGLCMSSSDACLVLEAILYHGESWDLMYRRWSKIEKDFYTKNKTFDISKIPDIYDCIKYDLQHNQHTIQFEQAEELYISAKYLADIVIPQVNASVAADSIPINVGIRLDGGRKTHHRAGHLHAAAEEDQSRLAAQHRRKRGDGEPIESPLLAWSVQSWTPREDATVLYQRESHPLTHHGVETRRASRCE</sequence>
<evidence type="ECO:0000259" key="11">
    <source>
        <dbReference type="Pfam" id="PF18086"/>
    </source>
</evidence>
<keyword evidence="3 9" id="KW-0808">Transferase</keyword>
<evidence type="ECO:0000256" key="1">
    <source>
        <dbReference type="ARBA" id="ARBA00005609"/>
    </source>
</evidence>
<evidence type="ECO:0000256" key="9">
    <source>
        <dbReference type="RuleBase" id="RU365032"/>
    </source>
</evidence>
<evidence type="ECO:0000256" key="4">
    <source>
        <dbReference type="ARBA" id="ARBA00022741"/>
    </source>
</evidence>
<dbReference type="GO" id="GO:0033857">
    <property type="term" value="F:5-diphosphoinositol pentakisphosphate 1-kinase activity"/>
    <property type="evidence" value="ECO:0007669"/>
    <property type="project" value="TreeGrafter"/>
</dbReference>
<dbReference type="InterPro" id="IPR037446">
    <property type="entry name" value="His_Pase_VIP1"/>
</dbReference>
<dbReference type="SUPFAM" id="SSF53254">
    <property type="entry name" value="Phosphoglycerate mutase-like"/>
    <property type="match status" value="1"/>
</dbReference>
<dbReference type="Gene3D" id="3.40.50.1240">
    <property type="entry name" value="Phosphoglycerate mutase-like"/>
    <property type="match status" value="1"/>
</dbReference>